<dbReference type="OrthoDB" id="5766358at2"/>
<dbReference type="KEGG" id="dfo:Dform_02056"/>
<dbReference type="GO" id="GO:0016020">
    <property type="term" value="C:membrane"/>
    <property type="evidence" value="ECO:0007669"/>
    <property type="project" value="UniProtKB-SubCell"/>
</dbReference>
<dbReference type="GO" id="GO:0046873">
    <property type="term" value="F:metal ion transmembrane transporter activity"/>
    <property type="evidence" value="ECO:0007669"/>
    <property type="project" value="InterPro"/>
</dbReference>
<evidence type="ECO:0000256" key="2">
    <source>
        <dbReference type="ARBA" id="ARBA00022692"/>
    </source>
</evidence>
<keyword evidence="3 5" id="KW-1133">Transmembrane helix</keyword>
<dbReference type="EMBL" id="CP018258">
    <property type="protein sequence ID" value="APV45365.1"/>
    <property type="molecule type" value="Genomic_DNA"/>
</dbReference>
<gene>
    <name evidence="6" type="ORF">Dform_02056</name>
</gene>
<protein>
    <submittedName>
        <fullName evidence="6">Zinc transporter, ZIP family</fullName>
    </submittedName>
</protein>
<name>A0A1P8FA79_9CHLR</name>
<dbReference type="RefSeq" id="WP_076004868.1">
    <property type="nucleotide sequence ID" value="NZ_CP018258.1"/>
</dbReference>
<accession>A0A1P8FA79</accession>
<feature type="transmembrane region" description="Helical" evidence="5">
    <location>
        <begin position="36"/>
        <end position="57"/>
    </location>
</feature>
<keyword evidence="2 5" id="KW-0812">Transmembrane</keyword>
<keyword evidence="7" id="KW-1185">Reference proteome</keyword>
<feature type="transmembrane region" description="Helical" evidence="5">
    <location>
        <begin position="211"/>
        <end position="232"/>
    </location>
</feature>
<evidence type="ECO:0000256" key="3">
    <source>
        <dbReference type="ARBA" id="ARBA00022989"/>
    </source>
</evidence>
<feature type="transmembrane region" description="Helical" evidence="5">
    <location>
        <begin position="181"/>
        <end position="199"/>
    </location>
</feature>
<dbReference type="Pfam" id="PF02535">
    <property type="entry name" value="Zip"/>
    <property type="match status" value="1"/>
</dbReference>
<keyword evidence="4 5" id="KW-0472">Membrane</keyword>
<sequence length="233" mass="24813">MPEVLEIILFSFASGVTVILGWGLAGFRVLESGSTFLHSITAFGAGIITAAVALVLVPEGIAGLGIPRIIVAFVIGVFFFAVLNWFIKSRTGRVALFLVMLLDFIPEALALGAVFSASKATGLLLAIYIGLQNLPESYSAYFEFVGSGFSRRRTFAVMAPFSLVGVVAALIGFYFLTGTVALVAFIMMFSAGGILYLVFQEVAPKARIKENRIPAVVFTLGFLVGVIGHILFA</sequence>
<organism evidence="6 7">
    <name type="scientific">Dehalogenimonas formicexedens</name>
    <dbReference type="NCBI Taxonomy" id="1839801"/>
    <lineage>
        <taxon>Bacteria</taxon>
        <taxon>Bacillati</taxon>
        <taxon>Chloroflexota</taxon>
        <taxon>Dehalococcoidia</taxon>
        <taxon>Dehalococcoidales</taxon>
        <taxon>Dehalococcoidaceae</taxon>
        <taxon>Dehalogenimonas</taxon>
    </lineage>
</organism>
<dbReference type="STRING" id="1839801.Dform_02056"/>
<evidence type="ECO:0000256" key="1">
    <source>
        <dbReference type="ARBA" id="ARBA00004141"/>
    </source>
</evidence>
<dbReference type="Proteomes" id="UP000185934">
    <property type="component" value="Chromosome"/>
</dbReference>
<comment type="subcellular location">
    <subcellularLocation>
        <location evidence="1">Membrane</location>
        <topology evidence="1">Multi-pass membrane protein</topology>
    </subcellularLocation>
</comment>
<reference evidence="7" key="1">
    <citation type="submission" date="2016-11" db="EMBL/GenBank/DDBJ databases">
        <title>Dehalogenimonas formicexedens sp. nov., a chlorinated alkane respiring bacterium isolated from contaminated groundwater.</title>
        <authorList>
            <person name="Key T.A."/>
            <person name="Bowman K.S."/>
            <person name="Lee I."/>
            <person name="Chun J."/>
            <person name="Albuquerque L."/>
            <person name="da Costa M.S."/>
            <person name="Rainey F.A."/>
            <person name="Moe W.M."/>
        </authorList>
    </citation>
    <scope>NUCLEOTIDE SEQUENCE [LARGE SCALE GENOMIC DNA]</scope>
    <source>
        <strain evidence="7">NSZ-14</strain>
    </source>
</reference>
<evidence type="ECO:0000256" key="4">
    <source>
        <dbReference type="ARBA" id="ARBA00023136"/>
    </source>
</evidence>
<evidence type="ECO:0000313" key="7">
    <source>
        <dbReference type="Proteomes" id="UP000185934"/>
    </source>
</evidence>
<dbReference type="AlphaFoldDB" id="A0A1P8FA79"/>
<dbReference type="InterPro" id="IPR003689">
    <property type="entry name" value="ZIP"/>
</dbReference>
<evidence type="ECO:0000313" key="6">
    <source>
        <dbReference type="EMBL" id="APV45365.1"/>
    </source>
</evidence>
<evidence type="ECO:0000256" key="5">
    <source>
        <dbReference type="SAM" id="Phobius"/>
    </source>
</evidence>
<feature type="transmembrane region" description="Helical" evidence="5">
    <location>
        <begin position="69"/>
        <end position="87"/>
    </location>
</feature>
<proteinExistence type="predicted"/>
<feature type="transmembrane region" description="Helical" evidence="5">
    <location>
        <begin position="93"/>
        <end position="115"/>
    </location>
</feature>
<feature type="transmembrane region" description="Helical" evidence="5">
    <location>
        <begin position="7"/>
        <end position="30"/>
    </location>
</feature>
<feature type="transmembrane region" description="Helical" evidence="5">
    <location>
        <begin position="155"/>
        <end position="175"/>
    </location>
</feature>